<evidence type="ECO:0000313" key="4">
    <source>
        <dbReference type="Proteomes" id="UP000502498"/>
    </source>
</evidence>
<dbReference type="Proteomes" id="UP000502498">
    <property type="component" value="Chromosome"/>
</dbReference>
<keyword evidence="1" id="KW-0472">Membrane</keyword>
<name>A0A7D4Q377_9MICO</name>
<evidence type="ECO:0000256" key="1">
    <source>
        <dbReference type="SAM" id="Phobius"/>
    </source>
</evidence>
<gene>
    <name evidence="3" type="ORF">HQM25_09545</name>
</gene>
<dbReference type="InterPro" id="IPR025241">
    <property type="entry name" value="DUF4190"/>
</dbReference>
<protein>
    <submittedName>
        <fullName evidence="3">DUF4190 domain-containing protein</fullName>
    </submittedName>
</protein>
<dbReference type="Pfam" id="PF13828">
    <property type="entry name" value="DUF4190"/>
    <property type="match status" value="1"/>
</dbReference>
<reference evidence="3 4" key="1">
    <citation type="submission" date="2020-05" db="EMBL/GenBank/DDBJ databases">
        <title>Strain PA2F3 complete genome.</title>
        <authorList>
            <person name="Kim Y.-S."/>
            <person name="Kim S.-J."/>
            <person name="Jung H.-k."/>
            <person name="Kim S.-E."/>
            <person name="Kim K.-H."/>
        </authorList>
    </citation>
    <scope>NUCLEOTIDE SEQUENCE [LARGE SCALE GENOMIC DNA]</scope>
    <source>
        <strain evidence="3 4">PA2F3</strain>
    </source>
</reference>
<feature type="transmembrane region" description="Helical" evidence="1">
    <location>
        <begin position="52"/>
        <end position="83"/>
    </location>
</feature>
<keyword evidence="1" id="KW-0812">Transmembrane</keyword>
<accession>A0A7D4Q377</accession>
<feature type="domain" description="DUF4190" evidence="2">
    <location>
        <begin position="9"/>
        <end position="70"/>
    </location>
</feature>
<dbReference type="AlphaFoldDB" id="A0A7D4Q377"/>
<proteinExistence type="predicted"/>
<evidence type="ECO:0000313" key="3">
    <source>
        <dbReference type="EMBL" id="QKJ21178.1"/>
    </source>
</evidence>
<evidence type="ECO:0000259" key="2">
    <source>
        <dbReference type="Pfam" id="PF13828"/>
    </source>
</evidence>
<keyword evidence="1" id="KW-1133">Transmembrane helix</keyword>
<dbReference type="EMBL" id="CP054038">
    <property type="protein sequence ID" value="QKJ21178.1"/>
    <property type="molecule type" value="Genomic_DNA"/>
</dbReference>
<feature type="transmembrane region" description="Helical" evidence="1">
    <location>
        <begin position="12"/>
        <end position="40"/>
    </location>
</feature>
<sequence length="92" mass="9385">MLPPKTNALAIVSFVASLVGMTLIPFLGSIVGVITGHMALSQLKTSAEQGRGLALAGTIIGWVGVGFSLLVLVALFAFIPFLFSVAQVGSLA</sequence>
<organism evidence="3 4">
    <name type="scientific">Microbacterium hominis</name>
    <dbReference type="NCBI Taxonomy" id="162426"/>
    <lineage>
        <taxon>Bacteria</taxon>
        <taxon>Bacillati</taxon>
        <taxon>Actinomycetota</taxon>
        <taxon>Actinomycetes</taxon>
        <taxon>Micrococcales</taxon>
        <taxon>Microbacteriaceae</taxon>
        <taxon>Microbacterium</taxon>
    </lineage>
</organism>